<dbReference type="EMBL" id="BSEN01000006">
    <property type="protein sequence ID" value="GLJ76165.1"/>
    <property type="molecule type" value="Genomic_DNA"/>
</dbReference>
<keyword evidence="1" id="KW-1133">Transmembrane helix</keyword>
<dbReference type="PANTHER" id="PTHR42924:SF3">
    <property type="entry name" value="POLYMERASE_HISTIDINOL PHOSPHATASE N-TERMINAL DOMAIN-CONTAINING PROTEIN"/>
    <property type="match status" value="1"/>
</dbReference>
<dbReference type="InterPro" id="IPR052018">
    <property type="entry name" value="PHP_domain"/>
</dbReference>
<name>A0A9W6H9R3_9MICO</name>
<feature type="transmembrane region" description="Helical" evidence="1">
    <location>
        <begin position="21"/>
        <end position="39"/>
    </location>
</feature>
<keyword evidence="1" id="KW-0812">Transmembrane</keyword>
<evidence type="ECO:0000313" key="4">
    <source>
        <dbReference type="Proteomes" id="UP001142372"/>
    </source>
</evidence>
<dbReference type="SUPFAM" id="SSF89550">
    <property type="entry name" value="PHP domain-like"/>
    <property type="match status" value="1"/>
</dbReference>
<dbReference type="InterPro" id="IPR016195">
    <property type="entry name" value="Pol/histidinol_Pase-like"/>
</dbReference>
<reference evidence="3" key="2">
    <citation type="submission" date="2023-01" db="EMBL/GenBank/DDBJ databases">
        <authorList>
            <person name="Sun Q."/>
            <person name="Evtushenko L."/>
        </authorList>
    </citation>
    <scope>NUCLEOTIDE SEQUENCE</scope>
    <source>
        <strain evidence="3">VKM Ac-1401</strain>
    </source>
</reference>
<dbReference type="GO" id="GO:0035312">
    <property type="term" value="F:5'-3' DNA exonuclease activity"/>
    <property type="evidence" value="ECO:0007669"/>
    <property type="project" value="TreeGrafter"/>
</dbReference>
<proteinExistence type="predicted"/>
<dbReference type="Proteomes" id="UP001142372">
    <property type="component" value="Unassembled WGS sequence"/>
</dbReference>
<dbReference type="NCBIfam" id="NF038032">
    <property type="entry name" value="CehA_McbA_metalo"/>
    <property type="match status" value="1"/>
</dbReference>
<dbReference type="PANTHER" id="PTHR42924">
    <property type="entry name" value="EXONUCLEASE"/>
    <property type="match status" value="1"/>
</dbReference>
<keyword evidence="1" id="KW-0472">Membrane</keyword>
<evidence type="ECO:0000256" key="1">
    <source>
        <dbReference type="SAM" id="Phobius"/>
    </source>
</evidence>
<keyword evidence="4" id="KW-1185">Reference proteome</keyword>
<dbReference type="SMART" id="SM00481">
    <property type="entry name" value="POLIIIAc"/>
    <property type="match status" value="1"/>
</dbReference>
<dbReference type="CDD" id="cd07432">
    <property type="entry name" value="PHP_HisPPase"/>
    <property type="match status" value="1"/>
</dbReference>
<evidence type="ECO:0000259" key="2">
    <source>
        <dbReference type="SMART" id="SM00481"/>
    </source>
</evidence>
<accession>A0A9W6H9R3</accession>
<dbReference type="PROSITE" id="PS51318">
    <property type="entry name" value="TAT"/>
    <property type="match status" value="1"/>
</dbReference>
<evidence type="ECO:0000313" key="3">
    <source>
        <dbReference type="EMBL" id="GLJ76165.1"/>
    </source>
</evidence>
<dbReference type="RefSeq" id="WP_271176827.1">
    <property type="nucleotide sequence ID" value="NZ_BAAAJO010000005.1"/>
</dbReference>
<feature type="domain" description="Polymerase/histidinol phosphatase N-terminal" evidence="2">
    <location>
        <begin position="201"/>
        <end position="265"/>
    </location>
</feature>
<dbReference type="AlphaFoldDB" id="A0A9W6H9R3"/>
<sequence length="535" mass="56512">MDFREDSVTSGPREAGLSRRSLLAAIGAGAGVALLPMVFSEVSAQAATTAGTQTKAITGHLVPGSPDFVYLPVVVPAGTAQISVSYTYSKPGVPAGTPGNACDIGIFDARGIDVGGEGFRGWSGGFRTEFSISRSEATPGYLPGDVMPGTWHVVLGPYQIAPQGMDYQVQVTLVSGARGAAFKPSYPATTASGRGRAWYRGDCHLHTVYSDGRNTPDQVAAGARARGLDFMVSTDHNTTSSHGVWGPLAGPDLLIITGEEVTTRNGHWLALGTRPGDFIDWRYRARDGVFPKFQERVEADGGLNVSAHMYCPWIASEWKYGWDGLDGTEVWTGPWGWDDDAAVSTWDNLLAESARTGKKWLPAFGNSDAHNPTDVIGLPHNVVLADDLSRTAILAGLKAGRSWLAESADVDLTFVAATSRGVVAGIGETLRAARDEDITVTVDVSGVPNGTVRLFTDEGQMLQSTLPASGAATITWLTRPEIAAYVRAEVRHPMADGSAGATSMGPKLNFGSMAAMTNPIWLHTTSSRGGHPGPK</sequence>
<comment type="caution">
    <text evidence="3">The sequence shown here is derived from an EMBL/GenBank/DDBJ whole genome shotgun (WGS) entry which is preliminary data.</text>
</comment>
<gene>
    <name evidence="3" type="ORF">GCM10017584_17390</name>
</gene>
<dbReference type="InterPro" id="IPR003141">
    <property type="entry name" value="Pol/His_phosphatase_N"/>
</dbReference>
<organism evidence="3 4">
    <name type="scientific">Leifsonia poae</name>
    <dbReference type="NCBI Taxonomy" id="110933"/>
    <lineage>
        <taxon>Bacteria</taxon>
        <taxon>Bacillati</taxon>
        <taxon>Actinomycetota</taxon>
        <taxon>Actinomycetes</taxon>
        <taxon>Micrococcales</taxon>
        <taxon>Microbacteriaceae</taxon>
        <taxon>Leifsonia</taxon>
    </lineage>
</organism>
<protein>
    <submittedName>
        <fullName evidence="3">Phosphoesterase</fullName>
    </submittedName>
</protein>
<reference evidence="3" key="1">
    <citation type="journal article" date="2014" name="Int. J. Syst. Evol. Microbiol.">
        <title>Complete genome sequence of Corynebacterium casei LMG S-19264T (=DSM 44701T), isolated from a smear-ripened cheese.</title>
        <authorList>
            <consortium name="US DOE Joint Genome Institute (JGI-PGF)"/>
            <person name="Walter F."/>
            <person name="Albersmeier A."/>
            <person name="Kalinowski J."/>
            <person name="Ruckert C."/>
        </authorList>
    </citation>
    <scope>NUCLEOTIDE SEQUENCE</scope>
    <source>
        <strain evidence="3">VKM Ac-1401</strain>
    </source>
</reference>
<dbReference type="InterPro" id="IPR006311">
    <property type="entry name" value="TAT_signal"/>
</dbReference>
<dbReference type="GO" id="GO:0004534">
    <property type="term" value="F:5'-3' RNA exonuclease activity"/>
    <property type="evidence" value="ECO:0007669"/>
    <property type="project" value="TreeGrafter"/>
</dbReference>
<dbReference type="Gene3D" id="3.20.20.140">
    <property type="entry name" value="Metal-dependent hydrolases"/>
    <property type="match status" value="1"/>
</dbReference>